<feature type="transmembrane region" description="Helical" evidence="5">
    <location>
        <begin position="79"/>
        <end position="103"/>
    </location>
</feature>
<feature type="transmembrane region" description="Helical" evidence="5">
    <location>
        <begin position="26"/>
        <end position="42"/>
    </location>
</feature>
<dbReference type="SUPFAM" id="SSF55874">
    <property type="entry name" value="ATPase domain of HSP90 chaperone/DNA topoisomerase II/histidine kinase"/>
    <property type="match status" value="1"/>
</dbReference>
<dbReference type="InterPro" id="IPR050482">
    <property type="entry name" value="Sensor_HK_TwoCompSys"/>
</dbReference>
<gene>
    <name evidence="7" type="ORF">FXF46_03675</name>
</gene>
<dbReference type="GO" id="GO:0016020">
    <property type="term" value="C:membrane"/>
    <property type="evidence" value="ECO:0007669"/>
    <property type="project" value="InterPro"/>
</dbReference>
<feature type="region of interest" description="Disordered" evidence="4">
    <location>
        <begin position="323"/>
        <end position="343"/>
    </location>
</feature>
<dbReference type="AlphaFoldDB" id="A0AAP9EQH5"/>
<evidence type="ECO:0000313" key="8">
    <source>
        <dbReference type="Proteomes" id="UP000323560"/>
    </source>
</evidence>
<evidence type="ECO:0000256" key="5">
    <source>
        <dbReference type="SAM" id="Phobius"/>
    </source>
</evidence>
<accession>A0AAP9EQH5</accession>
<dbReference type="EMBL" id="CP043043">
    <property type="protein sequence ID" value="QEH95455.1"/>
    <property type="molecule type" value="Genomic_DNA"/>
</dbReference>
<evidence type="ECO:0000256" key="1">
    <source>
        <dbReference type="ARBA" id="ARBA00022679"/>
    </source>
</evidence>
<dbReference type="KEGG" id="gti:FXF46_03675"/>
<feature type="transmembrane region" description="Helical" evidence="5">
    <location>
        <begin position="115"/>
        <end position="133"/>
    </location>
</feature>
<keyword evidence="5" id="KW-1133">Transmembrane helix</keyword>
<dbReference type="Gene3D" id="1.20.5.1930">
    <property type="match status" value="1"/>
</dbReference>
<dbReference type="PANTHER" id="PTHR24421:SF63">
    <property type="entry name" value="SENSOR HISTIDINE KINASE DESK"/>
    <property type="match status" value="1"/>
</dbReference>
<sequence>MMAQETFIPLPGSKEDNWPSFNRYRVSYLVYLLIYPIPWLIHGSATVPAVLFSVATLGIFLLLYFAPYRNDRYYGLPEIIFTALLGFATSWTQADWMVFNIYATAMCACFQQPRQALLTILGLQGALFGFVWLQDKSMLHAGFGAFFSVITYIGTWMQWKLGLQNLQLRKAQHEIRTLAATAERERIARDMHDLLGHSLTVISVKAELATRLFETQPDRAQRELQDITQIARTSLKEVREAVTGMNGASLQHELDRAGKALEAASISLTVHHAEHLADHPQSSVLAMALREAVTNVIRHSGARNCTISFDCDTQGQPCAIRIEDDGTSHSGRSPAPPQEGNGLRGMRTRLAAAGGSLMLSHTPRGLRLTASITP</sequence>
<feature type="domain" description="Signal transduction histidine kinase subgroup 3 dimerisation and phosphoacceptor" evidence="6">
    <location>
        <begin position="183"/>
        <end position="246"/>
    </location>
</feature>
<proteinExistence type="predicted"/>
<dbReference type="GO" id="GO:0000155">
    <property type="term" value="F:phosphorelay sensor kinase activity"/>
    <property type="evidence" value="ECO:0007669"/>
    <property type="project" value="InterPro"/>
</dbReference>
<dbReference type="PANTHER" id="PTHR24421">
    <property type="entry name" value="NITRATE/NITRITE SENSOR PROTEIN NARX-RELATED"/>
    <property type="match status" value="1"/>
</dbReference>
<evidence type="ECO:0000256" key="2">
    <source>
        <dbReference type="ARBA" id="ARBA00022777"/>
    </source>
</evidence>
<evidence type="ECO:0000256" key="4">
    <source>
        <dbReference type="SAM" id="MobiDB-lite"/>
    </source>
</evidence>
<dbReference type="Gene3D" id="3.30.565.10">
    <property type="entry name" value="Histidine kinase-like ATPase, C-terminal domain"/>
    <property type="match status" value="1"/>
</dbReference>
<evidence type="ECO:0000259" key="6">
    <source>
        <dbReference type="Pfam" id="PF07730"/>
    </source>
</evidence>
<dbReference type="InterPro" id="IPR011712">
    <property type="entry name" value="Sig_transdc_His_kin_sub3_dim/P"/>
</dbReference>
<keyword evidence="5" id="KW-0812">Transmembrane</keyword>
<dbReference type="CDD" id="cd16917">
    <property type="entry name" value="HATPase_UhpB-NarQ-NarX-like"/>
    <property type="match status" value="1"/>
</dbReference>
<keyword evidence="3" id="KW-0902">Two-component regulatory system</keyword>
<dbReference type="RefSeq" id="WP_148619683.1">
    <property type="nucleotide sequence ID" value="NZ_CP043043.1"/>
</dbReference>
<keyword evidence="5" id="KW-0472">Membrane</keyword>
<protein>
    <submittedName>
        <fullName evidence="7">Sensor histidine kinase</fullName>
    </submittedName>
</protein>
<keyword evidence="1" id="KW-0808">Transferase</keyword>
<evidence type="ECO:0000256" key="3">
    <source>
        <dbReference type="ARBA" id="ARBA00023012"/>
    </source>
</evidence>
<reference evidence="7 8" key="1">
    <citation type="submission" date="2019-08" db="EMBL/GenBank/DDBJ databases">
        <title>Gluconobacter frateurii HD924 genome.</title>
        <authorList>
            <person name="Liu Y."/>
            <person name="Zhang P."/>
        </authorList>
    </citation>
    <scope>NUCLEOTIDE SEQUENCE [LARGE SCALE GENOMIC DNA]</scope>
    <source>
        <strain evidence="7 8">HD924</strain>
    </source>
</reference>
<dbReference type="Proteomes" id="UP000323560">
    <property type="component" value="Chromosome"/>
</dbReference>
<dbReference type="InterPro" id="IPR036890">
    <property type="entry name" value="HATPase_C_sf"/>
</dbReference>
<dbReference type="Pfam" id="PF07730">
    <property type="entry name" value="HisKA_3"/>
    <property type="match status" value="1"/>
</dbReference>
<evidence type="ECO:0000313" key="7">
    <source>
        <dbReference type="EMBL" id="QEH95455.1"/>
    </source>
</evidence>
<feature type="transmembrane region" description="Helical" evidence="5">
    <location>
        <begin position="49"/>
        <end position="67"/>
    </location>
</feature>
<organism evidence="7 8">
    <name type="scientific">Gluconobacter thailandicus</name>
    <dbReference type="NCBI Taxonomy" id="257438"/>
    <lineage>
        <taxon>Bacteria</taxon>
        <taxon>Pseudomonadati</taxon>
        <taxon>Pseudomonadota</taxon>
        <taxon>Alphaproteobacteria</taxon>
        <taxon>Acetobacterales</taxon>
        <taxon>Acetobacteraceae</taxon>
        <taxon>Gluconobacter</taxon>
    </lineage>
</organism>
<name>A0AAP9EQH5_GLUTH</name>
<dbReference type="GO" id="GO:0046983">
    <property type="term" value="F:protein dimerization activity"/>
    <property type="evidence" value="ECO:0007669"/>
    <property type="project" value="InterPro"/>
</dbReference>
<keyword evidence="2 7" id="KW-0418">Kinase</keyword>
<feature type="transmembrane region" description="Helical" evidence="5">
    <location>
        <begin position="139"/>
        <end position="159"/>
    </location>
</feature>